<evidence type="ECO:0000313" key="4">
    <source>
        <dbReference type="EMBL" id="MBN8743893.1"/>
    </source>
</evidence>
<organism evidence="4 5">
    <name type="scientific">Thiomonas arsenitoxydans (strain DSM 22701 / CIP 110005 / 3As)</name>
    <dbReference type="NCBI Taxonomy" id="426114"/>
    <lineage>
        <taxon>Bacteria</taxon>
        <taxon>Pseudomonadati</taxon>
        <taxon>Pseudomonadota</taxon>
        <taxon>Betaproteobacteria</taxon>
        <taxon>Burkholderiales</taxon>
        <taxon>Thiomonas</taxon>
    </lineage>
</organism>
<dbReference type="PANTHER" id="PTHR43855">
    <property type="entry name" value="THIOSULFATE SULFURTRANSFERASE"/>
    <property type="match status" value="1"/>
</dbReference>
<keyword evidence="1" id="KW-0677">Repeat</keyword>
<dbReference type="RefSeq" id="WP_276729227.1">
    <property type="nucleotide sequence ID" value="NZ_DAIPFP010000002.1"/>
</dbReference>
<dbReference type="PANTHER" id="PTHR43855:SF1">
    <property type="entry name" value="THIOSULFATE SULFURTRANSFERASE"/>
    <property type="match status" value="1"/>
</dbReference>
<dbReference type="SUPFAM" id="SSF52821">
    <property type="entry name" value="Rhodanese/Cell cycle control phosphatase"/>
    <property type="match status" value="2"/>
</dbReference>
<proteinExistence type="predicted"/>
<dbReference type="AlphaFoldDB" id="A0A8I1MX36"/>
<reference evidence="4" key="1">
    <citation type="submission" date="2021-02" db="EMBL/GenBank/DDBJ databases">
        <title>Thiocyanate and organic carbon inputs drive convergent selection for specific autotrophic Afipia and Thiobacillus strains within complex microbiomes.</title>
        <authorList>
            <person name="Huddy R.J."/>
            <person name="Sachdeva R."/>
            <person name="Kadzinga F."/>
            <person name="Kantor R.S."/>
            <person name="Harrison S.T.L."/>
            <person name="Banfield J.F."/>
        </authorList>
    </citation>
    <scope>NUCLEOTIDE SEQUENCE</scope>
    <source>
        <strain evidence="4">SCN18_13_7_16_R3_B_64_19</strain>
    </source>
</reference>
<dbReference type="PROSITE" id="PS50206">
    <property type="entry name" value="RHODANESE_3"/>
    <property type="match status" value="2"/>
</dbReference>
<dbReference type="InterPro" id="IPR001763">
    <property type="entry name" value="Rhodanese-like_dom"/>
</dbReference>
<keyword evidence="2" id="KW-0732">Signal</keyword>
<evidence type="ECO:0000313" key="5">
    <source>
        <dbReference type="Proteomes" id="UP000664800"/>
    </source>
</evidence>
<dbReference type="SMART" id="SM00450">
    <property type="entry name" value="RHOD"/>
    <property type="match status" value="2"/>
</dbReference>
<sequence>MKIARRGLPKGWIGAWLFALAAVTSAAQAAVLPGALVTPPWLHDHAKQVQIVDIRDSLGSLTNDPKYATVNGQKVLEEVGGHIPDALSVNFWGLRQKHVIDGKTIDFMLPTAKEFEETMQAVQLEPGKPIVIVPTGDDATSLQEAAFFAWELQVFGVPQEQIAILNGGMHAWTSAGYDVDTDAIAPMSSSKWKAQAPNPALLATTAEVQAAQRAHGLLLDARPLAQIAGLERTPVVPAAGRLAGASPLPAELFYRNADDGSWRFLSAHVYRKVLAGGGVQRVAPGIVYCNTGQYAAGAWFVIDRIMGRKGLREYPGGMNEWEQRGLPVVSF</sequence>
<dbReference type="Proteomes" id="UP000664800">
    <property type="component" value="Unassembled WGS sequence"/>
</dbReference>
<name>A0A8I1MX36_THIA3</name>
<protein>
    <submittedName>
        <fullName evidence="4">Rhodanese</fullName>
    </submittedName>
</protein>
<accession>A0A8I1MX36</accession>
<evidence type="ECO:0000256" key="2">
    <source>
        <dbReference type="SAM" id="SignalP"/>
    </source>
</evidence>
<dbReference type="Gene3D" id="3.40.250.10">
    <property type="entry name" value="Rhodanese-like domain"/>
    <property type="match status" value="2"/>
</dbReference>
<dbReference type="InterPro" id="IPR051126">
    <property type="entry name" value="Thiosulfate_sulfurtransferase"/>
</dbReference>
<evidence type="ECO:0000256" key="1">
    <source>
        <dbReference type="ARBA" id="ARBA00022737"/>
    </source>
</evidence>
<feature type="signal peptide" evidence="2">
    <location>
        <begin position="1"/>
        <end position="29"/>
    </location>
</feature>
<dbReference type="InterPro" id="IPR036873">
    <property type="entry name" value="Rhodanese-like_dom_sf"/>
</dbReference>
<feature type="domain" description="Rhodanese" evidence="3">
    <location>
        <begin position="212"/>
        <end position="330"/>
    </location>
</feature>
<feature type="domain" description="Rhodanese" evidence="3">
    <location>
        <begin position="45"/>
        <end position="181"/>
    </location>
</feature>
<evidence type="ECO:0000259" key="3">
    <source>
        <dbReference type="PROSITE" id="PS50206"/>
    </source>
</evidence>
<comment type="caution">
    <text evidence="4">The sequence shown here is derived from an EMBL/GenBank/DDBJ whole genome shotgun (WGS) entry which is preliminary data.</text>
</comment>
<dbReference type="Pfam" id="PF00581">
    <property type="entry name" value="Rhodanese"/>
    <property type="match status" value="1"/>
</dbReference>
<dbReference type="EMBL" id="JAFKMR010000014">
    <property type="protein sequence ID" value="MBN8743893.1"/>
    <property type="molecule type" value="Genomic_DNA"/>
</dbReference>
<feature type="chain" id="PRO_5034603492" evidence="2">
    <location>
        <begin position="30"/>
        <end position="331"/>
    </location>
</feature>
<gene>
    <name evidence="4" type="ORF">J0I24_06255</name>
</gene>